<keyword evidence="5" id="KW-1185">Reference proteome</keyword>
<dbReference type="Gramene" id="Zm00001eb035110_T001">
    <property type="protein sequence ID" value="Zm00001eb035110_P001"/>
    <property type="gene ID" value="Zm00001eb035110"/>
</dbReference>
<dbReference type="EnsemblPlants" id="Zm00001eb035110_T001">
    <property type="protein sequence ID" value="Zm00001eb035110_P001"/>
    <property type="gene ID" value="Zm00001eb035110"/>
</dbReference>
<reference evidence="5" key="1">
    <citation type="submission" date="2015-12" db="EMBL/GenBank/DDBJ databases">
        <title>Update maize B73 reference genome by single molecule sequencing technologies.</title>
        <authorList>
            <consortium name="Maize Genome Sequencing Project"/>
            <person name="Ware D."/>
        </authorList>
    </citation>
    <scope>NUCLEOTIDE SEQUENCE [LARGE SCALE GENOMIC DNA]</scope>
    <source>
        <strain evidence="5">cv. B73</strain>
    </source>
</reference>
<name>A0A804LTC1_MAIZE</name>
<dbReference type="Pfam" id="PF00612">
    <property type="entry name" value="IQ"/>
    <property type="match status" value="2"/>
</dbReference>
<proteinExistence type="inferred from homology"/>
<dbReference type="InterPro" id="IPR027417">
    <property type="entry name" value="P-loop_NTPase"/>
</dbReference>
<comment type="function">
    <text evidence="3">May be involved in cooperative interactions with calmodulins or calmodulin-like proteins. Recruits calmodulin proteins to microtubules, thus being a potential scaffold in cellular signaling and trafficking. May associate with nucleic acids and regulate gene expression at the transcriptional or post-transcriptional level.</text>
</comment>
<dbReference type="InParanoid" id="A0A804LTC1"/>
<organism evidence="4 5">
    <name type="scientific">Zea mays</name>
    <name type="common">Maize</name>
    <dbReference type="NCBI Taxonomy" id="4577"/>
    <lineage>
        <taxon>Eukaryota</taxon>
        <taxon>Viridiplantae</taxon>
        <taxon>Streptophyta</taxon>
        <taxon>Embryophyta</taxon>
        <taxon>Tracheophyta</taxon>
        <taxon>Spermatophyta</taxon>
        <taxon>Magnoliopsida</taxon>
        <taxon>Liliopsida</taxon>
        <taxon>Poales</taxon>
        <taxon>Poaceae</taxon>
        <taxon>PACMAD clade</taxon>
        <taxon>Panicoideae</taxon>
        <taxon>Andropogonodae</taxon>
        <taxon>Andropogoneae</taxon>
        <taxon>Tripsacinae</taxon>
        <taxon>Zea</taxon>
    </lineage>
</organism>
<evidence type="ECO:0000313" key="5">
    <source>
        <dbReference type="Proteomes" id="UP000007305"/>
    </source>
</evidence>
<dbReference type="SUPFAM" id="SSF52540">
    <property type="entry name" value="P-loop containing nucleoside triphosphate hydrolases"/>
    <property type="match status" value="1"/>
</dbReference>
<keyword evidence="1" id="KW-0112">Calmodulin-binding</keyword>
<accession>A0A804LTC1</accession>
<reference evidence="4" key="3">
    <citation type="submission" date="2021-05" db="UniProtKB">
        <authorList>
            <consortium name="EnsemblPlants"/>
        </authorList>
    </citation>
    <scope>IDENTIFICATION</scope>
    <source>
        <strain evidence="4">cv. B73</strain>
    </source>
</reference>
<dbReference type="InterPro" id="IPR000048">
    <property type="entry name" value="IQ_motif_EF-hand-BS"/>
</dbReference>
<dbReference type="PROSITE" id="PS50096">
    <property type="entry name" value="IQ"/>
    <property type="match status" value="2"/>
</dbReference>
<dbReference type="Gene3D" id="1.20.5.190">
    <property type="match status" value="1"/>
</dbReference>
<dbReference type="SMART" id="SM00015">
    <property type="entry name" value="IQ"/>
    <property type="match status" value="2"/>
</dbReference>
<evidence type="ECO:0000256" key="3">
    <source>
        <dbReference type="ARBA" id="ARBA00045534"/>
    </source>
</evidence>
<evidence type="ECO:0000256" key="2">
    <source>
        <dbReference type="ARBA" id="ARBA00024341"/>
    </source>
</evidence>
<reference evidence="4" key="2">
    <citation type="submission" date="2019-07" db="EMBL/GenBank/DDBJ databases">
        <authorList>
            <person name="Seetharam A."/>
            <person name="Woodhouse M."/>
            <person name="Cannon E."/>
        </authorList>
    </citation>
    <scope>NUCLEOTIDE SEQUENCE [LARGE SCALE GENOMIC DNA]</scope>
    <source>
        <strain evidence="4">cv. B73</strain>
    </source>
</reference>
<dbReference type="Proteomes" id="UP000007305">
    <property type="component" value="Chromosome 1"/>
</dbReference>
<dbReference type="GO" id="GO:0005516">
    <property type="term" value="F:calmodulin binding"/>
    <property type="evidence" value="ECO:0007669"/>
    <property type="project" value="UniProtKB-KW"/>
</dbReference>
<dbReference type="PANTHER" id="PTHR32295:SF6">
    <property type="entry name" value="PROTEIN IQ-DOMAIN 18"/>
    <property type="match status" value="1"/>
</dbReference>
<evidence type="ECO:0000256" key="1">
    <source>
        <dbReference type="ARBA" id="ARBA00022860"/>
    </source>
</evidence>
<comment type="similarity">
    <text evidence="2">Belongs to the IQD family.</text>
</comment>
<evidence type="ECO:0000313" key="4">
    <source>
        <dbReference type="EnsemblPlants" id="Zm00001eb035110_P001"/>
    </source>
</evidence>
<sequence length="110" mass="12413">MFHRYKEKTEKELQAAVRLQTAARGFLARRQVQSLRGEKHLAVASRATPWPSSHEQAVVRLQATVRGFLVRRAVRKLHLLISSSLHQLAACAPNHQVSSILFEPPAEVEI</sequence>
<protein>
    <submittedName>
        <fullName evidence="4">Uncharacterized protein</fullName>
    </submittedName>
</protein>
<dbReference type="PANTHER" id="PTHR32295">
    <property type="entry name" value="IQ-DOMAIN 5-RELATED"/>
    <property type="match status" value="1"/>
</dbReference>
<dbReference type="AlphaFoldDB" id="A0A804LTC1"/>